<dbReference type="AlphaFoldDB" id="A0A6A6X5D5"/>
<dbReference type="InterPro" id="IPR032675">
    <property type="entry name" value="LRR_dom_sf"/>
</dbReference>
<dbReference type="Proteomes" id="UP000799757">
    <property type="component" value="Unassembled WGS sequence"/>
</dbReference>
<evidence type="ECO:0000259" key="1">
    <source>
        <dbReference type="Pfam" id="PF12937"/>
    </source>
</evidence>
<name>A0A6A6X5D5_9PLEO</name>
<dbReference type="Gene3D" id="3.80.10.10">
    <property type="entry name" value="Ribonuclease Inhibitor"/>
    <property type="match status" value="1"/>
</dbReference>
<reference evidence="2" key="1">
    <citation type="journal article" date="2020" name="Stud. Mycol.">
        <title>101 Dothideomycetes genomes: a test case for predicting lifestyles and emergence of pathogens.</title>
        <authorList>
            <person name="Haridas S."/>
            <person name="Albert R."/>
            <person name="Binder M."/>
            <person name="Bloem J."/>
            <person name="Labutti K."/>
            <person name="Salamov A."/>
            <person name="Andreopoulos B."/>
            <person name="Baker S."/>
            <person name="Barry K."/>
            <person name="Bills G."/>
            <person name="Bluhm B."/>
            <person name="Cannon C."/>
            <person name="Castanera R."/>
            <person name="Culley D."/>
            <person name="Daum C."/>
            <person name="Ezra D."/>
            <person name="Gonzalez J."/>
            <person name="Henrissat B."/>
            <person name="Kuo A."/>
            <person name="Liang C."/>
            <person name="Lipzen A."/>
            <person name="Lutzoni F."/>
            <person name="Magnuson J."/>
            <person name="Mondo S."/>
            <person name="Nolan M."/>
            <person name="Ohm R."/>
            <person name="Pangilinan J."/>
            <person name="Park H.-J."/>
            <person name="Ramirez L."/>
            <person name="Alfaro M."/>
            <person name="Sun H."/>
            <person name="Tritt A."/>
            <person name="Yoshinaga Y."/>
            <person name="Zwiers L.-H."/>
            <person name="Turgeon B."/>
            <person name="Goodwin S."/>
            <person name="Spatafora J."/>
            <person name="Crous P."/>
            <person name="Grigoriev I."/>
        </authorList>
    </citation>
    <scope>NUCLEOTIDE SEQUENCE</scope>
    <source>
        <strain evidence="2">CBS 109.77</strain>
    </source>
</reference>
<feature type="domain" description="F-box" evidence="1">
    <location>
        <begin position="19"/>
        <end position="66"/>
    </location>
</feature>
<dbReference type="EMBL" id="MU002035">
    <property type="protein sequence ID" value="KAF2791137.1"/>
    <property type="molecule type" value="Genomic_DNA"/>
</dbReference>
<dbReference type="CDD" id="cd09917">
    <property type="entry name" value="F-box_SF"/>
    <property type="match status" value="1"/>
</dbReference>
<evidence type="ECO:0000313" key="3">
    <source>
        <dbReference type="Proteomes" id="UP000799757"/>
    </source>
</evidence>
<dbReference type="SUPFAM" id="SSF52047">
    <property type="entry name" value="RNI-like"/>
    <property type="match status" value="1"/>
</dbReference>
<protein>
    <recommendedName>
        <fullName evidence="1">F-box domain-containing protein</fullName>
    </recommendedName>
</protein>
<gene>
    <name evidence="2" type="ORF">K505DRAFT_351494</name>
</gene>
<accession>A0A6A6X5D5</accession>
<sequence>MCEPAPLPAHSPAPQYSNYLPDELLLEILDYIPKGPASQVTIATFCLVSRKWYDVAIPRLYESPYLYGGSYELFVRTICPSILAHIKKSELAGLVKFLDLSHIVHQGNKSVTARLLGRTKGSLEIFVAPQASFAINCWASLSKCTKLTCLDLSLVSECISYQSLNQTLRQLPELSSLYLPRCSRTYEHGMALSMNIRWPPRLSHLQLSGSVRGKFLWDMLRQPDNFPPTMTSLNISHCPGLDHNGIRPLLKNLAEKLTVVALHNLPDVKQGRFNGILEWLPKLKTLTMSVEYISGGFGITDNPPTPLKPKPLESLTLTTSGMQGVDPRHAFTAVDLFGLVDEGVLGRIRYIDIAMSTGWKRDEGAELDAIEMLLLGEVDKENWEKRRWHYEGLSGVPQGMGYDAWRETPMGRRMGARVRVLRNQ</sequence>
<proteinExistence type="predicted"/>
<dbReference type="SUPFAM" id="SSF81383">
    <property type="entry name" value="F-box domain"/>
    <property type="match status" value="1"/>
</dbReference>
<keyword evidence="3" id="KW-1185">Reference proteome</keyword>
<dbReference type="OrthoDB" id="2125396at2759"/>
<dbReference type="Pfam" id="PF12937">
    <property type="entry name" value="F-box-like"/>
    <property type="match status" value="1"/>
</dbReference>
<dbReference type="InterPro" id="IPR001810">
    <property type="entry name" value="F-box_dom"/>
</dbReference>
<evidence type="ECO:0000313" key="2">
    <source>
        <dbReference type="EMBL" id="KAF2791137.1"/>
    </source>
</evidence>
<organism evidence="2 3">
    <name type="scientific">Melanomma pulvis-pyrius CBS 109.77</name>
    <dbReference type="NCBI Taxonomy" id="1314802"/>
    <lineage>
        <taxon>Eukaryota</taxon>
        <taxon>Fungi</taxon>
        <taxon>Dikarya</taxon>
        <taxon>Ascomycota</taxon>
        <taxon>Pezizomycotina</taxon>
        <taxon>Dothideomycetes</taxon>
        <taxon>Pleosporomycetidae</taxon>
        <taxon>Pleosporales</taxon>
        <taxon>Melanommataceae</taxon>
        <taxon>Melanomma</taxon>
    </lineage>
</organism>
<dbReference type="InterPro" id="IPR036047">
    <property type="entry name" value="F-box-like_dom_sf"/>
</dbReference>